<dbReference type="EC" id="3.4.21.105" evidence="4"/>
<dbReference type="InterPro" id="IPR002610">
    <property type="entry name" value="Peptidase_S54_rhomboid-like"/>
</dbReference>
<protein>
    <recommendedName>
        <fullName evidence="4">rhomboid protease</fullName>
        <ecNumber evidence="4">3.4.21.105</ecNumber>
    </recommendedName>
</protein>
<evidence type="ECO:0000313" key="15">
    <source>
        <dbReference type="Proteomes" id="UP001153069"/>
    </source>
</evidence>
<feature type="region of interest" description="Disordered" evidence="12">
    <location>
        <begin position="1"/>
        <end position="142"/>
    </location>
</feature>
<sequence>MSERQESSPPSEGKSIKRAPDGKTPEKRLRVDVGRHGKKGDRKAGQYDLTPVISPSQDPRYPSTPSFSIDPWEVNVSPTQSESTCSLKRVRTVVDRTPGDDDGSSLAQSYDTDLGDDNGYDPDDDEDDEFILTDRDTGPSEGHVNGVARACNPANRFLVPSDIHPNMEQREEDIAQLRLLAGKLSADWKGQDFMAPALARRIRDFQFAQEKRRKKYGDERPFGILGLYDHLAAIRVDVEWAEDAAWRRANGEPYFSWADFDNSKKKGRNRPFFVYTICTICTLVMIASIAMNDWSFEPLDQNPMIGPSAETLLRMGAKDSYLIVNENEAWRLLSSAVLHAGLVHYFVNMLALWFVGAAIETSHGFVQATILFVIPAVGGTILSAIFLPEYITVGASGGIFGLIGACLSDIIMNWKLLFCDFVTENGKRHRHAMVVVFLLLDIVLNSIIGLTPYVDNFTHLGGMAFGLLCGLSTMERLPTSFFGMEEGCWSQAKQILIRFFGLIISIISIIIAAIILLNGDGETTPCPNCTWLSCVPFPPWEEKSNKWWYCDDCGRVTAEIVHGSDLHLQLKCPDGSTARVSLNTDGQDPDRHELEKRLPSYCRELCVDSQRLLFETSQELN</sequence>
<keyword evidence="5 11" id="KW-0645">Protease</keyword>
<feature type="transmembrane region" description="Helical" evidence="11">
    <location>
        <begin position="336"/>
        <end position="356"/>
    </location>
</feature>
<dbReference type="EMBL" id="CAICTM010002540">
    <property type="protein sequence ID" value="CAB9529556.1"/>
    <property type="molecule type" value="Genomic_DNA"/>
</dbReference>
<comment type="function">
    <text evidence="11">Serine protease involved in intramembrane proteolysis.</text>
</comment>
<evidence type="ECO:0000256" key="3">
    <source>
        <dbReference type="ARBA" id="ARBA00009045"/>
    </source>
</evidence>
<evidence type="ECO:0000256" key="5">
    <source>
        <dbReference type="ARBA" id="ARBA00022670"/>
    </source>
</evidence>
<comment type="catalytic activity">
    <reaction evidence="1 11">
        <text>Cleaves type-1 transmembrane domains using a catalytic dyad composed of serine and histidine that are contributed by different transmembrane domains.</text>
        <dbReference type="EC" id="3.4.21.105"/>
    </reaction>
</comment>
<comment type="caution">
    <text evidence="14">The sequence shown here is derived from an EMBL/GenBank/DDBJ whole genome shotgun (WGS) entry which is preliminary data.</text>
</comment>
<accession>A0A9N8HXM0</accession>
<dbReference type="PANTHER" id="PTHR22936:SF69">
    <property type="entry name" value="RHOMBOID-LIKE PROTEIN"/>
    <property type="match status" value="1"/>
</dbReference>
<feature type="transmembrane region" description="Helical" evidence="11">
    <location>
        <begin position="368"/>
        <end position="387"/>
    </location>
</feature>
<dbReference type="Proteomes" id="UP001153069">
    <property type="component" value="Unassembled WGS sequence"/>
</dbReference>
<dbReference type="GO" id="GO:0004252">
    <property type="term" value="F:serine-type endopeptidase activity"/>
    <property type="evidence" value="ECO:0007669"/>
    <property type="project" value="InterPro"/>
</dbReference>
<keyword evidence="15" id="KW-1185">Reference proteome</keyword>
<evidence type="ECO:0000259" key="13">
    <source>
        <dbReference type="Pfam" id="PF01694"/>
    </source>
</evidence>
<evidence type="ECO:0000256" key="4">
    <source>
        <dbReference type="ARBA" id="ARBA00013039"/>
    </source>
</evidence>
<evidence type="ECO:0000256" key="7">
    <source>
        <dbReference type="ARBA" id="ARBA00022801"/>
    </source>
</evidence>
<evidence type="ECO:0000256" key="11">
    <source>
        <dbReference type="RuleBase" id="RU362115"/>
    </source>
</evidence>
<evidence type="ECO:0000256" key="10">
    <source>
        <dbReference type="ARBA" id="ARBA00023136"/>
    </source>
</evidence>
<feature type="compositionally biased region" description="Acidic residues" evidence="12">
    <location>
        <begin position="113"/>
        <end position="131"/>
    </location>
</feature>
<dbReference type="PANTHER" id="PTHR22936">
    <property type="entry name" value="RHOMBOID-RELATED"/>
    <property type="match status" value="1"/>
</dbReference>
<comment type="similarity">
    <text evidence="3 11">Belongs to the peptidase S54 family.</text>
</comment>
<keyword evidence="8 11" id="KW-0720">Serine protease</keyword>
<keyword evidence="9 11" id="KW-1133">Transmembrane helix</keyword>
<evidence type="ECO:0000256" key="12">
    <source>
        <dbReference type="SAM" id="MobiDB-lite"/>
    </source>
</evidence>
<dbReference type="SUPFAM" id="SSF144091">
    <property type="entry name" value="Rhomboid-like"/>
    <property type="match status" value="1"/>
</dbReference>
<gene>
    <name evidence="14" type="ORF">SEMRO_2542_G330710.1</name>
</gene>
<feature type="transmembrane region" description="Helical" evidence="11">
    <location>
        <begin position="495"/>
        <end position="517"/>
    </location>
</feature>
<feature type="compositionally biased region" description="Basic and acidic residues" evidence="12">
    <location>
        <begin position="14"/>
        <end position="35"/>
    </location>
</feature>
<evidence type="ECO:0000256" key="9">
    <source>
        <dbReference type="ARBA" id="ARBA00022989"/>
    </source>
</evidence>
<dbReference type="AlphaFoldDB" id="A0A9N8HXM0"/>
<feature type="transmembrane region" description="Helical" evidence="11">
    <location>
        <begin position="432"/>
        <end position="451"/>
    </location>
</feature>
<reference evidence="14" key="1">
    <citation type="submission" date="2020-06" db="EMBL/GenBank/DDBJ databases">
        <authorList>
            <consortium name="Plant Systems Biology data submission"/>
        </authorList>
    </citation>
    <scope>NUCLEOTIDE SEQUENCE</scope>
    <source>
        <strain evidence="14">D6</strain>
    </source>
</reference>
<dbReference type="InterPro" id="IPR035952">
    <property type="entry name" value="Rhomboid-like_sf"/>
</dbReference>
<dbReference type="Gene3D" id="1.20.1540.10">
    <property type="entry name" value="Rhomboid-like"/>
    <property type="match status" value="1"/>
</dbReference>
<feature type="compositionally biased region" description="Polar residues" evidence="12">
    <location>
        <begin position="53"/>
        <end position="67"/>
    </location>
</feature>
<dbReference type="GO" id="GO:0006508">
    <property type="term" value="P:proteolysis"/>
    <property type="evidence" value="ECO:0007669"/>
    <property type="project" value="UniProtKB-KW"/>
</dbReference>
<feature type="compositionally biased region" description="Polar residues" evidence="12">
    <location>
        <begin position="76"/>
        <end position="86"/>
    </location>
</feature>
<organism evidence="14 15">
    <name type="scientific">Seminavis robusta</name>
    <dbReference type="NCBI Taxonomy" id="568900"/>
    <lineage>
        <taxon>Eukaryota</taxon>
        <taxon>Sar</taxon>
        <taxon>Stramenopiles</taxon>
        <taxon>Ochrophyta</taxon>
        <taxon>Bacillariophyta</taxon>
        <taxon>Bacillariophyceae</taxon>
        <taxon>Bacillariophycidae</taxon>
        <taxon>Naviculales</taxon>
        <taxon>Naviculaceae</taxon>
        <taxon>Seminavis</taxon>
    </lineage>
</organism>
<evidence type="ECO:0000256" key="1">
    <source>
        <dbReference type="ARBA" id="ARBA00000156"/>
    </source>
</evidence>
<comment type="caution">
    <text evidence="11">Lacks conserved residue(s) required for the propagation of feature annotation.</text>
</comment>
<evidence type="ECO:0000256" key="6">
    <source>
        <dbReference type="ARBA" id="ARBA00022692"/>
    </source>
</evidence>
<feature type="transmembrane region" description="Helical" evidence="11">
    <location>
        <begin position="272"/>
        <end position="291"/>
    </location>
</feature>
<evidence type="ECO:0000313" key="14">
    <source>
        <dbReference type="EMBL" id="CAB9529556.1"/>
    </source>
</evidence>
<evidence type="ECO:0000256" key="2">
    <source>
        <dbReference type="ARBA" id="ARBA00004141"/>
    </source>
</evidence>
<keyword evidence="10 11" id="KW-0472">Membrane</keyword>
<feature type="domain" description="Peptidase S54 rhomboid" evidence="13">
    <location>
        <begin position="327"/>
        <end position="473"/>
    </location>
</feature>
<dbReference type="Pfam" id="PF01694">
    <property type="entry name" value="Rhomboid"/>
    <property type="match status" value="1"/>
</dbReference>
<keyword evidence="7 11" id="KW-0378">Hydrolase</keyword>
<keyword evidence="6 11" id="KW-0812">Transmembrane</keyword>
<comment type="subcellular location">
    <subcellularLocation>
        <location evidence="2 11">Membrane</location>
        <topology evidence="2 11">Multi-pass membrane protein</topology>
    </subcellularLocation>
</comment>
<dbReference type="InterPro" id="IPR022764">
    <property type="entry name" value="Peptidase_S54_rhomboid_dom"/>
</dbReference>
<dbReference type="OrthoDB" id="418595at2759"/>
<feature type="transmembrane region" description="Helical" evidence="11">
    <location>
        <begin position="393"/>
        <end position="411"/>
    </location>
</feature>
<evidence type="ECO:0000256" key="8">
    <source>
        <dbReference type="ARBA" id="ARBA00022825"/>
    </source>
</evidence>
<dbReference type="GO" id="GO:0016020">
    <property type="term" value="C:membrane"/>
    <property type="evidence" value="ECO:0007669"/>
    <property type="project" value="UniProtKB-SubCell"/>
</dbReference>
<name>A0A9N8HXM0_9STRA</name>
<proteinExistence type="inferred from homology"/>